<feature type="region of interest" description="Disordered" evidence="1">
    <location>
        <begin position="22"/>
        <end position="54"/>
    </location>
</feature>
<organism evidence="2 3">
    <name type="scientific">Eumeta variegata</name>
    <name type="common">Bagworm moth</name>
    <name type="synonym">Eumeta japonica</name>
    <dbReference type="NCBI Taxonomy" id="151549"/>
    <lineage>
        <taxon>Eukaryota</taxon>
        <taxon>Metazoa</taxon>
        <taxon>Ecdysozoa</taxon>
        <taxon>Arthropoda</taxon>
        <taxon>Hexapoda</taxon>
        <taxon>Insecta</taxon>
        <taxon>Pterygota</taxon>
        <taxon>Neoptera</taxon>
        <taxon>Endopterygota</taxon>
        <taxon>Lepidoptera</taxon>
        <taxon>Glossata</taxon>
        <taxon>Ditrysia</taxon>
        <taxon>Tineoidea</taxon>
        <taxon>Psychidae</taxon>
        <taxon>Oiketicinae</taxon>
        <taxon>Eumeta</taxon>
    </lineage>
</organism>
<gene>
    <name evidence="2" type="ORF">EVAR_97544_1</name>
</gene>
<feature type="compositionally biased region" description="Basic and acidic residues" evidence="1">
    <location>
        <begin position="37"/>
        <end position="47"/>
    </location>
</feature>
<dbReference type="AlphaFoldDB" id="A0A4C1WM24"/>
<name>A0A4C1WM24_EUMVA</name>
<dbReference type="Proteomes" id="UP000299102">
    <property type="component" value="Unassembled WGS sequence"/>
</dbReference>
<proteinExistence type="predicted"/>
<protein>
    <submittedName>
        <fullName evidence="2">Uncharacterized protein</fullName>
    </submittedName>
</protein>
<keyword evidence="3" id="KW-1185">Reference proteome</keyword>
<evidence type="ECO:0000256" key="1">
    <source>
        <dbReference type="SAM" id="MobiDB-lite"/>
    </source>
</evidence>
<evidence type="ECO:0000313" key="2">
    <source>
        <dbReference type="EMBL" id="GBP52073.1"/>
    </source>
</evidence>
<evidence type="ECO:0000313" key="3">
    <source>
        <dbReference type="Proteomes" id="UP000299102"/>
    </source>
</evidence>
<comment type="caution">
    <text evidence="2">The sequence shown here is derived from an EMBL/GenBank/DDBJ whole genome shotgun (WGS) entry which is preliminary data.</text>
</comment>
<dbReference type="EMBL" id="BGZK01000594">
    <property type="protein sequence ID" value="GBP52073.1"/>
    <property type="molecule type" value="Genomic_DNA"/>
</dbReference>
<sequence>MSNLAYYEQIQPETYSLPAQYGTKHAKHTTTGSVDNYKNKEKDKASSERAYGLRLTPPSRHRMIANSNISLIQNKCPITKEKMETALPRRLPSQIARL</sequence>
<reference evidence="2 3" key="1">
    <citation type="journal article" date="2019" name="Commun. Biol.">
        <title>The bagworm genome reveals a unique fibroin gene that provides high tensile strength.</title>
        <authorList>
            <person name="Kono N."/>
            <person name="Nakamura H."/>
            <person name="Ohtoshi R."/>
            <person name="Tomita M."/>
            <person name="Numata K."/>
            <person name="Arakawa K."/>
        </authorList>
    </citation>
    <scope>NUCLEOTIDE SEQUENCE [LARGE SCALE GENOMIC DNA]</scope>
</reference>
<accession>A0A4C1WM24</accession>